<keyword evidence="2" id="KW-1185">Reference proteome</keyword>
<dbReference type="EMBL" id="LAVV01006615">
    <property type="protein sequence ID" value="KNZ59112.1"/>
    <property type="molecule type" value="Genomic_DNA"/>
</dbReference>
<dbReference type="PANTHER" id="PTHR31912">
    <property type="entry name" value="IP13529P"/>
    <property type="match status" value="1"/>
</dbReference>
<proteinExistence type="predicted"/>
<gene>
    <name evidence="1" type="ORF">VP01_17g14</name>
</gene>
<evidence type="ECO:0000313" key="2">
    <source>
        <dbReference type="Proteomes" id="UP000037035"/>
    </source>
</evidence>
<accession>A0A0L6VEX4</accession>
<dbReference type="Proteomes" id="UP000037035">
    <property type="component" value="Unassembled WGS sequence"/>
</dbReference>
<sequence length="181" mass="20273">MAQSGSLMVHFVAILIAGHMHNIISPTQYENLCACLQTLYGSFVIPIFFYSAHGELYAKCIRPHRTGVVSKDNVKLLIPKYFPYRSTCFLADLNVTSPHVIEIGDGVSKKIPFPNPWRLRAGGRVILHVPITLYADDNGKSRFCTSSPSLAFHPWKPISNTTIVDELKELLIVGSISRFWL</sequence>
<evidence type="ECO:0000313" key="1">
    <source>
        <dbReference type="EMBL" id="KNZ59112.1"/>
    </source>
</evidence>
<dbReference type="PANTHER" id="PTHR31912:SF34">
    <property type="entry name" value="NOTOCHORD-RELATED PROTEIN"/>
    <property type="match status" value="1"/>
</dbReference>
<organism evidence="1 2">
    <name type="scientific">Puccinia sorghi</name>
    <dbReference type="NCBI Taxonomy" id="27349"/>
    <lineage>
        <taxon>Eukaryota</taxon>
        <taxon>Fungi</taxon>
        <taxon>Dikarya</taxon>
        <taxon>Basidiomycota</taxon>
        <taxon>Pucciniomycotina</taxon>
        <taxon>Pucciniomycetes</taxon>
        <taxon>Pucciniales</taxon>
        <taxon>Pucciniaceae</taxon>
        <taxon>Puccinia</taxon>
    </lineage>
</organism>
<dbReference type="VEuPathDB" id="FungiDB:VP01_17g14"/>
<comment type="caution">
    <text evidence="1">The sequence shown here is derived from an EMBL/GenBank/DDBJ whole genome shotgun (WGS) entry which is preliminary data.</text>
</comment>
<dbReference type="AlphaFoldDB" id="A0A0L6VEX4"/>
<reference evidence="1 2" key="1">
    <citation type="submission" date="2015-08" db="EMBL/GenBank/DDBJ databases">
        <title>Next Generation Sequencing and Analysis of the Genome of Puccinia sorghi L Schw, the Causal Agent of Maize Common Rust.</title>
        <authorList>
            <person name="Rochi L."/>
            <person name="Burguener G."/>
            <person name="Darino M."/>
            <person name="Turjanski A."/>
            <person name="Kreff E."/>
            <person name="Dieguez M.J."/>
            <person name="Sacco F."/>
        </authorList>
    </citation>
    <scope>NUCLEOTIDE SEQUENCE [LARGE SCALE GENOMIC DNA]</scope>
    <source>
        <strain evidence="1 2">RO10H11247</strain>
    </source>
</reference>
<protein>
    <submittedName>
        <fullName evidence="1">Uncharacterized protein</fullName>
    </submittedName>
</protein>
<name>A0A0L6VEX4_9BASI</name>
<dbReference type="STRING" id="27349.A0A0L6VEX4"/>